<dbReference type="Proteomes" id="UP000321580">
    <property type="component" value="Unassembled WGS sequence"/>
</dbReference>
<proteinExistence type="predicted"/>
<dbReference type="AlphaFoldDB" id="A0A5C6RHT4"/>
<keyword evidence="3" id="KW-1185">Reference proteome</keyword>
<sequence>MQKLFLRLTGAAFVLSLLIATGCTEDEPMDPTNTPPSVSLLSGTDLVTSDVTLEPGESFMVSIDLKPGSTPLETFTFLVDGVVVGNADIINYYGEYAINGSTETANNPVTFFGAAKDGAVMDISITPFDIADGSFATFSFQIEDEAGEVSVTSIDVSVVDPTTPLDMTLTGVLFNQAGPTGTGGLNLDNGEGTGSADAEAEIRDLGLDCTVPAPGLNWRRQIGTVNGADMVAVDLTQVENFTFDNVTNKEQIIGAYDTGIALSDGVSVNCATSNETAVTDVSDELTVGDLFVVLSNGTYYLIRIDAIDETDSNNNDSYELSIKY</sequence>
<dbReference type="EMBL" id="VOOR01000042">
    <property type="protein sequence ID" value="TXB61901.1"/>
    <property type="molecule type" value="Genomic_DNA"/>
</dbReference>
<dbReference type="RefSeq" id="WP_147168722.1">
    <property type="nucleotide sequence ID" value="NZ_VOOR01000042.1"/>
</dbReference>
<keyword evidence="1" id="KW-0732">Signal</keyword>
<organism evidence="2 3">
    <name type="scientific">Phaeodactylibacter luteus</name>
    <dbReference type="NCBI Taxonomy" id="1564516"/>
    <lineage>
        <taxon>Bacteria</taxon>
        <taxon>Pseudomonadati</taxon>
        <taxon>Bacteroidota</taxon>
        <taxon>Saprospiria</taxon>
        <taxon>Saprospirales</taxon>
        <taxon>Haliscomenobacteraceae</taxon>
        <taxon>Phaeodactylibacter</taxon>
    </lineage>
</organism>
<evidence type="ECO:0008006" key="4">
    <source>
        <dbReference type="Google" id="ProtNLM"/>
    </source>
</evidence>
<evidence type="ECO:0000313" key="3">
    <source>
        <dbReference type="Proteomes" id="UP000321580"/>
    </source>
</evidence>
<comment type="caution">
    <text evidence="2">The sequence shown here is derived from an EMBL/GenBank/DDBJ whole genome shotgun (WGS) entry which is preliminary data.</text>
</comment>
<dbReference type="OrthoDB" id="1491245at2"/>
<evidence type="ECO:0000256" key="1">
    <source>
        <dbReference type="SAM" id="SignalP"/>
    </source>
</evidence>
<protein>
    <recommendedName>
        <fullName evidence="4">Cohesin domain-containing protein</fullName>
    </recommendedName>
</protein>
<reference evidence="2 3" key="1">
    <citation type="submission" date="2019-08" db="EMBL/GenBank/DDBJ databases">
        <title>Genome of Phaeodactylibacter luteus.</title>
        <authorList>
            <person name="Bowman J.P."/>
        </authorList>
    </citation>
    <scope>NUCLEOTIDE SEQUENCE [LARGE SCALE GENOMIC DNA]</scope>
    <source>
        <strain evidence="2 3">KCTC 42180</strain>
    </source>
</reference>
<evidence type="ECO:0000313" key="2">
    <source>
        <dbReference type="EMBL" id="TXB61901.1"/>
    </source>
</evidence>
<feature type="chain" id="PRO_5022818753" description="Cohesin domain-containing protein" evidence="1">
    <location>
        <begin position="26"/>
        <end position="324"/>
    </location>
</feature>
<feature type="signal peptide" evidence="1">
    <location>
        <begin position="1"/>
        <end position="25"/>
    </location>
</feature>
<gene>
    <name evidence="2" type="ORF">FRY97_16765</name>
</gene>
<name>A0A5C6RHT4_9BACT</name>
<dbReference type="PROSITE" id="PS51257">
    <property type="entry name" value="PROKAR_LIPOPROTEIN"/>
    <property type="match status" value="1"/>
</dbReference>
<accession>A0A5C6RHT4</accession>